<protein>
    <submittedName>
        <fullName evidence="5">Glucose-1-phosphate adenylyltransferase subunit GlgD</fullName>
    </submittedName>
</protein>
<dbReference type="PANTHER" id="PTHR43523">
    <property type="entry name" value="GLUCOSE-1-PHOSPHATE ADENYLYLTRANSFERASE-RELATED"/>
    <property type="match status" value="1"/>
</dbReference>
<dbReference type="InterPro" id="IPR056818">
    <property type="entry name" value="GlmU/GlgC-like_hexapep"/>
</dbReference>
<keyword evidence="6" id="KW-1185">Reference proteome</keyword>
<keyword evidence="5" id="KW-0808">Transferase</keyword>
<gene>
    <name evidence="5" type="ORF">Gferi_20640</name>
</gene>
<dbReference type="Gene3D" id="2.160.10.10">
    <property type="entry name" value="Hexapeptide repeat proteins"/>
    <property type="match status" value="1"/>
</dbReference>
<evidence type="ECO:0000259" key="3">
    <source>
        <dbReference type="Pfam" id="PF00483"/>
    </source>
</evidence>
<feature type="domain" description="Nucleotidyl transferase" evidence="3">
    <location>
        <begin position="13"/>
        <end position="255"/>
    </location>
</feature>
<accession>A0A1D8GLF6</accession>
<dbReference type="STRING" id="1424294.Gferi_20640"/>
<dbReference type="SUPFAM" id="SSF51161">
    <property type="entry name" value="Trimeric LpxA-like enzymes"/>
    <property type="match status" value="1"/>
</dbReference>
<dbReference type="InterPro" id="IPR011831">
    <property type="entry name" value="ADP-Glc_PPase"/>
</dbReference>
<dbReference type="EMBL" id="CP017269">
    <property type="protein sequence ID" value="AOT71730.1"/>
    <property type="molecule type" value="Genomic_DNA"/>
</dbReference>
<comment type="similarity">
    <text evidence="1">Belongs to the bacterial/plant glucose-1-phosphate adenylyltransferase family.</text>
</comment>
<keyword evidence="5" id="KW-0548">Nucleotidyltransferase</keyword>
<dbReference type="Proteomes" id="UP000095743">
    <property type="component" value="Chromosome"/>
</dbReference>
<evidence type="ECO:0000259" key="4">
    <source>
        <dbReference type="Pfam" id="PF24894"/>
    </source>
</evidence>
<dbReference type="SUPFAM" id="SSF53448">
    <property type="entry name" value="Nucleotide-diphospho-sugar transferases"/>
    <property type="match status" value="1"/>
</dbReference>
<dbReference type="AlphaFoldDB" id="A0A1D8GLF6"/>
<dbReference type="GO" id="GO:0005978">
    <property type="term" value="P:glycogen biosynthetic process"/>
    <property type="evidence" value="ECO:0007669"/>
    <property type="project" value="UniProtKB-KW"/>
</dbReference>
<dbReference type="GO" id="GO:0008878">
    <property type="term" value="F:glucose-1-phosphate adenylyltransferase activity"/>
    <property type="evidence" value="ECO:0007669"/>
    <property type="project" value="InterPro"/>
</dbReference>
<dbReference type="Pfam" id="PF24894">
    <property type="entry name" value="Hexapep_GlmU"/>
    <property type="match status" value="1"/>
</dbReference>
<feature type="domain" description="Glucose-1-phosphate adenylyltransferase/Bifunctional protein GlmU-like C-terminal hexapeptide" evidence="4">
    <location>
        <begin position="286"/>
        <end position="355"/>
    </location>
</feature>
<dbReference type="CDD" id="cd02508">
    <property type="entry name" value="ADP_Glucose_PP"/>
    <property type="match status" value="1"/>
</dbReference>
<sequence length="372" mass="42537">MSLIMGIINNTKNGNQLKELTANRYMASVPFGGRYRMIDFVLSNMVNSGIRNVGILVQGKYRSLMDHLRSGKEWDLDRKRDGLFILPPAYNNCPLGMQKGDLDNFHANLEYLQKSRQRYVAISGANMVCNINYNQILQVHQQKQADITMIYTEENGEVHDFSKSTFLHTTPSGQVTDLEINPIKQRSNKISMEMYLLERTRLIDIIDECISKGGYDFILDGILKNLQRYKVYGYHHSGYVGRIHSVQSYYRHNMDLLNPDIWEEVFLKSGLIYTKVKDQAPVKYMEHAMVKNALVANGCVINGAVENSVLFRGVRIHKGAKIRNSIILQNCVIGENAELENVILDKEVRVSAEKQLAGLKEYPIIIEKKSRI</sequence>
<evidence type="ECO:0000256" key="2">
    <source>
        <dbReference type="ARBA" id="ARBA00023056"/>
    </source>
</evidence>
<keyword evidence="2" id="KW-0320">Glycogen biosynthesis</keyword>
<dbReference type="InterPro" id="IPR011004">
    <property type="entry name" value="Trimer_LpxA-like_sf"/>
</dbReference>
<dbReference type="InterPro" id="IPR029044">
    <property type="entry name" value="Nucleotide-diphossugar_trans"/>
</dbReference>
<dbReference type="PANTHER" id="PTHR43523:SF6">
    <property type="entry name" value="GLYCOGEN BIOSYNTHESIS PROTEIN GLGD"/>
    <property type="match status" value="1"/>
</dbReference>
<name>A0A1D8GLF6_9FIRM</name>
<dbReference type="InterPro" id="IPR011832">
    <property type="entry name" value="GlgDAde_trans"/>
</dbReference>
<dbReference type="RefSeq" id="WP_069979872.1">
    <property type="nucleotide sequence ID" value="NZ_CP017269.1"/>
</dbReference>
<dbReference type="CDD" id="cd04651">
    <property type="entry name" value="LbH_G1P_AT_C"/>
    <property type="match status" value="1"/>
</dbReference>
<evidence type="ECO:0000256" key="1">
    <source>
        <dbReference type="ARBA" id="ARBA00010443"/>
    </source>
</evidence>
<proteinExistence type="inferred from homology"/>
<dbReference type="Gene3D" id="3.90.550.10">
    <property type="entry name" value="Spore Coat Polysaccharide Biosynthesis Protein SpsA, Chain A"/>
    <property type="match status" value="1"/>
</dbReference>
<dbReference type="InterPro" id="IPR005835">
    <property type="entry name" value="NTP_transferase_dom"/>
</dbReference>
<dbReference type="OrthoDB" id="9801810at2"/>
<dbReference type="NCBIfam" id="TIGR02092">
    <property type="entry name" value="glgD"/>
    <property type="match status" value="1"/>
</dbReference>
<organism evidence="5 6">
    <name type="scientific">Geosporobacter ferrireducens</name>
    <dbReference type="NCBI Taxonomy" id="1424294"/>
    <lineage>
        <taxon>Bacteria</taxon>
        <taxon>Bacillati</taxon>
        <taxon>Bacillota</taxon>
        <taxon>Clostridia</taxon>
        <taxon>Peptostreptococcales</taxon>
        <taxon>Thermotaleaceae</taxon>
        <taxon>Geosporobacter</taxon>
    </lineage>
</organism>
<reference evidence="5 6" key="1">
    <citation type="submission" date="2016-09" db="EMBL/GenBank/DDBJ databases">
        <title>Genomic analysis reveals versatility of anaerobic energy metabolism of Geosporobacter ferrireducens IRF9 of phylum Firmicutes.</title>
        <authorList>
            <person name="Kim S.-J."/>
        </authorList>
    </citation>
    <scope>NUCLEOTIDE SEQUENCE [LARGE SCALE GENOMIC DNA]</scope>
    <source>
        <strain evidence="5 6">IRF9</strain>
    </source>
</reference>
<dbReference type="Pfam" id="PF00483">
    <property type="entry name" value="NTP_transferase"/>
    <property type="match status" value="1"/>
</dbReference>
<evidence type="ECO:0000313" key="5">
    <source>
        <dbReference type="EMBL" id="AOT71730.1"/>
    </source>
</evidence>
<evidence type="ECO:0000313" key="6">
    <source>
        <dbReference type="Proteomes" id="UP000095743"/>
    </source>
</evidence>
<dbReference type="KEGG" id="gfe:Gferi_20640"/>